<dbReference type="PANTHER" id="PTHR43861">
    <property type="entry name" value="TRANS-ACONITATE 2-METHYLTRANSFERASE-RELATED"/>
    <property type="match status" value="1"/>
</dbReference>
<dbReference type="InterPro" id="IPR029063">
    <property type="entry name" value="SAM-dependent_MTases_sf"/>
</dbReference>
<dbReference type="OrthoDB" id="323463at2"/>
<protein>
    <submittedName>
        <fullName evidence="2">Orfc374-3</fullName>
    </submittedName>
</protein>
<evidence type="ECO:0000259" key="1">
    <source>
        <dbReference type="Pfam" id="PF08242"/>
    </source>
</evidence>
<evidence type="ECO:0000313" key="2">
    <source>
        <dbReference type="EMBL" id="AAN62866.1"/>
    </source>
</evidence>
<accession>Q8GMK7</accession>
<organism evidence="2">
    <name type="scientific">Vibrio metschnikovii</name>
    <dbReference type="NCBI Taxonomy" id="28172"/>
    <lineage>
        <taxon>Bacteria</taxon>
        <taxon>Pseudomonadati</taxon>
        <taxon>Pseudomonadota</taxon>
        <taxon>Gammaproteobacteria</taxon>
        <taxon>Vibrionales</taxon>
        <taxon>Vibrionaceae</taxon>
        <taxon>Vibrio</taxon>
    </lineage>
</organism>
<gene>
    <name evidence="2" type="primary">orfc374-3</name>
</gene>
<proteinExistence type="predicted"/>
<reference evidence="2" key="2">
    <citation type="journal article" date="2003" name="Genome Res.">
        <title>Comparative analysis of superintegrons: engineering extensive genetic diversity in the vibrionaceae.</title>
        <authorList>
            <person name="Rowe-Magnus D.A."/>
            <person name="Guerout A.-M."/>
            <person name="Biskri L."/>
            <person name="Bouige P."/>
            <person name="Mazel D."/>
        </authorList>
    </citation>
    <scope>NUCLEOTIDE SEQUENCE</scope>
    <source>
        <strain evidence="2">CIP A267</strain>
    </source>
</reference>
<dbReference type="PANTHER" id="PTHR43861:SF1">
    <property type="entry name" value="TRANS-ACONITATE 2-METHYLTRANSFERASE"/>
    <property type="match status" value="1"/>
</dbReference>
<feature type="domain" description="Methyltransferase type 12" evidence="1">
    <location>
        <begin position="46"/>
        <end position="138"/>
    </location>
</feature>
<sequence length="210" mass="23576">MSMSVSNMYDQIAVRYEDLVLDSQYIGPVWIEKKLHSLKLPFRKYLDLGCATGTIGTIISELIPNSSIVGIDVSPEMIRIAESRNIYQSLHVHNLDEPLGHLISNDINVVTALGFSEFLSNPEQLLKEVHQLLSANGICFMSFQLHDPSNAKLPRMTHSGEVVHNAYTEAEVKSMFERAGFNLTKLETLRGYVSSKGYECYYIMVEASKA</sequence>
<dbReference type="EMBL" id="AY014398">
    <property type="protein sequence ID" value="AAN62866.1"/>
    <property type="molecule type" value="Genomic_DNA"/>
</dbReference>
<dbReference type="Pfam" id="PF08242">
    <property type="entry name" value="Methyltransf_12"/>
    <property type="match status" value="1"/>
</dbReference>
<dbReference type="AlphaFoldDB" id="Q8GMK7"/>
<dbReference type="SUPFAM" id="SSF53335">
    <property type="entry name" value="S-adenosyl-L-methionine-dependent methyltransferases"/>
    <property type="match status" value="1"/>
</dbReference>
<name>Q8GMK7_VIBME</name>
<dbReference type="CDD" id="cd02440">
    <property type="entry name" value="AdoMet_MTases"/>
    <property type="match status" value="1"/>
</dbReference>
<dbReference type="InterPro" id="IPR013217">
    <property type="entry name" value="Methyltransf_12"/>
</dbReference>
<reference evidence="2" key="1">
    <citation type="journal article" date="2001" name="Proc. Natl. Acad. Sci. U.S.A.">
        <title>The evolutionary history of chromosomal super-integrons provides an ancestry for multi-resistant integrons.</title>
        <authorList>
            <person name="Rowe-Magnus D.A."/>
            <person name="Guerout A.M."/>
            <person name="Ploncard P."/>
            <person name="Dychinco B."/>
            <person name="Davies J."/>
            <person name="Mazel D."/>
        </authorList>
    </citation>
    <scope>NUCLEOTIDE SEQUENCE</scope>
    <source>
        <strain evidence="2">CIP A267</strain>
    </source>
</reference>
<dbReference type="Gene3D" id="3.40.50.150">
    <property type="entry name" value="Vaccinia Virus protein VP39"/>
    <property type="match status" value="1"/>
</dbReference>